<evidence type="ECO:0000256" key="1">
    <source>
        <dbReference type="SAM" id="Coils"/>
    </source>
</evidence>
<dbReference type="HOGENOM" id="CLU_1057207_0_0_11"/>
<keyword evidence="4" id="KW-1185">Reference proteome</keyword>
<organism evidence="3 4">
    <name type="scientific">Rubrobacter xylanophilus (strain DSM 9941 / JCM 11954 / NBRC 16129 / PRD-1)</name>
    <dbReference type="NCBI Taxonomy" id="266117"/>
    <lineage>
        <taxon>Bacteria</taxon>
        <taxon>Bacillati</taxon>
        <taxon>Actinomycetota</taxon>
        <taxon>Rubrobacteria</taxon>
        <taxon>Rubrobacterales</taxon>
        <taxon>Rubrobacteraceae</taxon>
        <taxon>Rubrobacter</taxon>
    </lineage>
</organism>
<keyword evidence="2" id="KW-1133">Transmembrane helix</keyword>
<sequence>MARRRSGSLLVRLAPLGSLGGLGMLAVAGEHYALAGLLGAGAAVAGYRLLDREGNARRELWRRARSNVRALERVAREDPVSAPQMRRIAELQGGLLESWELLPEQYRPLLDEDVFTVVEEVENAVRLARRRAALRRHLDGMERQDIRRRIRSLQEDLAQLEEGSPLRATFERALAGRRAELAGYEEMLDGVSMINAQLESAESLLGSLRGDLLTLEAGLAPQALEGGLDRLKERVALFKRSMDEVTRAVGKLHERATEELPAR</sequence>
<protein>
    <submittedName>
        <fullName evidence="3">Uncharacterized protein</fullName>
    </submittedName>
</protein>
<dbReference type="AlphaFoldDB" id="Q1AZ69"/>
<dbReference type="OrthoDB" id="5243679at2"/>
<keyword evidence="2" id="KW-0812">Transmembrane</keyword>
<accession>Q1AZ69</accession>
<feature type="transmembrane region" description="Helical" evidence="2">
    <location>
        <begin position="9"/>
        <end position="26"/>
    </location>
</feature>
<name>Q1AZ69_RUBXD</name>
<evidence type="ECO:0000313" key="4">
    <source>
        <dbReference type="Proteomes" id="UP000006637"/>
    </source>
</evidence>
<evidence type="ECO:0000313" key="3">
    <source>
        <dbReference type="EMBL" id="ABG03309.1"/>
    </source>
</evidence>
<keyword evidence="1" id="KW-0175">Coiled coil</keyword>
<dbReference type="RefSeq" id="WP_011563327.1">
    <property type="nucleotide sequence ID" value="NC_008148.1"/>
</dbReference>
<feature type="coiled-coil region" evidence="1">
    <location>
        <begin position="124"/>
        <end position="163"/>
    </location>
</feature>
<dbReference type="EMBL" id="CP000386">
    <property type="protein sequence ID" value="ABG03309.1"/>
    <property type="molecule type" value="Genomic_DNA"/>
</dbReference>
<gene>
    <name evidence="3" type="ordered locus">Rxyl_0333</name>
</gene>
<dbReference type="STRING" id="266117.Rxyl_0333"/>
<feature type="transmembrane region" description="Helical" evidence="2">
    <location>
        <begin position="32"/>
        <end position="50"/>
    </location>
</feature>
<dbReference type="KEGG" id="rxy:Rxyl_0333"/>
<evidence type="ECO:0000256" key="2">
    <source>
        <dbReference type="SAM" id="Phobius"/>
    </source>
</evidence>
<keyword evidence="2" id="KW-0472">Membrane</keyword>
<dbReference type="Proteomes" id="UP000006637">
    <property type="component" value="Chromosome"/>
</dbReference>
<reference evidence="3 4" key="1">
    <citation type="submission" date="2006-06" db="EMBL/GenBank/DDBJ databases">
        <title>Complete sequence of Rubrobacter xylanophilus DSM 9941.</title>
        <authorList>
            <consortium name="US DOE Joint Genome Institute"/>
            <person name="Copeland A."/>
            <person name="Lucas S."/>
            <person name="Lapidus A."/>
            <person name="Barry K."/>
            <person name="Detter J.C."/>
            <person name="Glavina del Rio T."/>
            <person name="Hammon N."/>
            <person name="Israni S."/>
            <person name="Dalin E."/>
            <person name="Tice H."/>
            <person name="Pitluck S."/>
            <person name="Munk A.C."/>
            <person name="Brettin T."/>
            <person name="Bruce D."/>
            <person name="Han C."/>
            <person name="Tapia R."/>
            <person name="Gilna P."/>
            <person name="Schmutz J."/>
            <person name="Larimer F."/>
            <person name="Land M."/>
            <person name="Hauser L."/>
            <person name="Kyrpides N."/>
            <person name="Lykidis A."/>
            <person name="da Costa M.S."/>
            <person name="Rainey F.A."/>
            <person name="Empadinhas N."/>
            <person name="Jolivet E."/>
            <person name="Battista J.R."/>
            <person name="Richardson P."/>
        </authorList>
    </citation>
    <scope>NUCLEOTIDE SEQUENCE [LARGE SCALE GENOMIC DNA]</scope>
    <source>
        <strain evidence="4">DSM 9941 / NBRC 16129 / PRD-1</strain>
    </source>
</reference>
<proteinExistence type="predicted"/>